<evidence type="ECO:0000256" key="6">
    <source>
        <dbReference type="RuleBase" id="RU003686"/>
    </source>
</evidence>
<protein>
    <submittedName>
        <fullName evidence="9">ANFV protein</fullName>
    </submittedName>
</protein>
<dbReference type="PANTHER" id="PTHR14066">
    <property type="entry name" value="ATRIAL NATRIURETIC FACTOR PRECURSOR"/>
    <property type="match status" value="1"/>
</dbReference>
<feature type="non-terminal residue" evidence="9">
    <location>
        <position position="1"/>
    </location>
</feature>
<reference evidence="9" key="1">
    <citation type="journal article" date="2021" name="Cell">
        <title>Tracing the genetic footprints of vertebrate landing in non-teleost ray-finned fishes.</title>
        <authorList>
            <person name="Bi X."/>
            <person name="Wang K."/>
            <person name="Yang L."/>
            <person name="Pan H."/>
            <person name="Jiang H."/>
            <person name="Wei Q."/>
            <person name="Fang M."/>
            <person name="Yu H."/>
            <person name="Zhu C."/>
            <person name="Cai Y."/>
            <person name="He Y."/>
            <person name="Gan X."/>
            <person name="Zeng H."/>
            <person name="Yu D."/>
            <person name="Zhu Y."/>
            <person name="Jiang H."/>
            <person name="Qiu Q."/>
            <person name="Yang H."/>
            <person name="Zhang Y.E."/>
            <person name="Wang W."/>
            <person name="Zhu M."/>
            <person name="He S."/>
            <person name="Zhang G."/>
        </authorList>
    </citation>
    <scope>NUCLEOTIDE SEQUENCE</scope>
    <source>
        <strain evidence="9">Allg_001</strain>
    </source>
</reference>
<dbReference type="InterPro" id="IPR030480">
    <property type="entry name" value="Natr_peptide_CS"/>
</dbReference>
<name>A0A8J7TBX3_ATRSP</name>
<dbReference type="GO" id="GO:0007168">
    <property type="term" value="P:receptor guanylyl cyclase signaling pathway"/>
    <property type="evidence" value="ECO:0007669"/>
    <property type="project" value="TreeGrafter"/>
</dbReference>
<evidence type="ECO:0000256" key="8">
    <source>
        <dbReference type="SAM" id="SignalP"/>
    </source>
</evidence>
<feature type="chain" id="PRO_5035166178" evidence="8">
    <location>
        <begin position="23"/>
        <end position="165"/>
    </location>
</feature>
<comment type="caution">
    <text evidence="9">The sequence shown here is derived from an EMBL/GenBank/DDBJ whole genome shotgun (WGS) entry which is preliminary data.</text>
</comment>
<comment type="subcellular location">
    <subcellularLocation>
        <location evidence="1 6">Secreted</location>
    </subcellularLocation>
</comment>
<dbReference type="GO" id="GO:0019934">
    <property type="term" value="P:cGMP-mediated signaling"/>
    <property type="evidence" value="ECO:0007669"/>
    <property type="project" value="TreeGrafter"/>
</dbReference>
<dbReference type="AlphaFoldDB" id="A0A8J7TBX3"/>
<dbReference type="GO" id="GO:0003085">
    <property type="term" value="P:negative regulation of systemic arterial blood pressure"/>
    <property type="evidence" value="ECO:0007669"/>
    <property type="project" value="TreeGrafter"/>
</dbReference>
<organism evidence="9 10">
    <name type="scientific">Atractosteus spatula</name>
    <name type="common">Alligator gar</name>
    <name type="synonym">Lepisosteus spatula</name>
    <dbReference type="NCBI Taxonomy" id="7917"/>
    <lineage>
        <taxon>Eukaryota</taxon>
        <taxon>Metazoa</taxon>
        <taxon>Chordata</taxon>
        <taxon>Craniata</taxon>
        <taxon>Vertebrata</taxon>
        <taxon>Euteleostomi</taxon>
        <taxon>Actinopterygii</taxon>
        <taxon>Neopterygii</taxon>
        <taxon>Holostei</taxon>
        <taxon>Semionotiformes</taxon>
        <taxon>Lepisosteidae</taxon>
        <taxon>Atractosteus</taxon>
    </lineage>
</organism>
<evidence type="ECO:0000256" key="4">
    <source>
        <dbReference type="ARBA" id="ARBA00022858"/>
    </source>
</evidence>
<feature type="signal peptide" evidence="8">
    <location>
        <begin position="1"/>
        <end position="22"/>
    </location>
</feature>
<keyword evidence="2" id="KW-0964">Secreted</keyword>
<proteinExistence type="inferred from homology"/>
<comment type="similarity">
    <text evidence="6">Belongs to the natriuretic peptide family.</text>
</comment>
<evidence type="ECO:0000256" key="1">
    <source>
        <dbReference type="ARBA" id="ARBA00004613"/>
    </source>
</evidence>
<gene>
    <name evidence="9" type="primary">Vnp</name>
    <name evidence="9" type="ORF">GTO95_0002841</name>
</gene>
<dbReference type="InterPro" id="IPR050787">
    <property type="entry name" value="Natriuretic_peptide"/>
</dbReference>
<keyword evidence="5" id="KW-1015">Disulfide bond</keyword>
<dbReference type="EMBL" id="JAAWVO010037165">
    <property type="protein sequence ID" value="MBN3317944.1"/>
    <property type="molecule type" value="Genomic_DNA"/>
</dbReference>
<dbReference type="Proteomes" id="UP000736164">
    <property type="component" value="Unassembled WGS sequence"/>
</dbReference>
<evidence type="ECO:0000256" key="3">
    <source>
        <dbReference type="ARBA" id="ARBA00022729"/>
    </source>
</evidence>
<feature type="non-terminal residue" evidence="9">
    <location>
        <position position="165"/>
    </location>
</feature>
<dbReference type="Pfam" id="PF00212">
    <property type="entry name" value="ANP"/>
    <property type="match status" value="1"/>
</dbReference>
<accession>A0A8J7TBX3</accession>
<dbReference type="GO" id="GO:0051427">
    <property type="term" value="F:hormone receptor binding"/>
    <property type="evidence" value="ECO:0007669"/>
    <property type="project" value="TreeGrafter"/>
</dbReference>
<keyword evidence="7" id="KW-0175">Coiled coil</keyword>
<dbReference type="PANTHER" id="PTHR14066:SF10">
    <property type="entry name" value="NATRIURETIC PEPTIDES B"/>
    <property type="match status" value="1"/>
</dbReference>
<feature type="coiled-coil region" evidence="7">
    <location>
        <begin position="27"/>
        <end position="54"/>
    </location>
</feature>
<keyword evidence="4 6" id="KW-0838">Vasoactive</keyword>
<evidence type="ECO:0000313" key="9">
    <source>
        <dbReference type="EMBL" id="MBN3317944.1"/>
    </source>
</evidence>
<keyword evidence="10" id="KW-1185">Reference proteome</keyword>
<evidence type="ECO:0000256" key="7">
    <source>
        <dbReference type="SAM" id="Coils"/>
    </source>
</evidence>
<dbReference type="SMART" id="SM00183">
    <property type="entry name" value="NAT_PEP"/>
    <property type="match status" value="1"/>
</dbReference>
<dbReference type="GO" id="GO:0007218">
    <property type="term" value="P:neuropeptide signaling pathway"/>
    <property type="evidence" value="ECO:0007669"/>
    <property type="project" value="TreeGrafter"/>
</dbReference>
<dbReference type="GO" id="GO:0005737">
    <property type="term" value="C:cytoplasm"/>
    <property type="evidence" value="ECO:0007669"/>
    <property type="project" value="TreeGrafter"/>
</dbReference>
<dbReference type="GO" id="GO:0005179">
    <property type="term" value="F:hormone activity"/>
    <property type="evidence" value="ECO:0007669"/>
    <property type="project" value="InterPro"/>
</dbReference>
<dbReference type="GO" id="GO:0005615">
    <property type="term" value="C:extracellular space"/>
    <property type="evidence" value="ECO:0007669"/>
    <property type="project" value="TreeGrafter"/>
</dbReference>
<keyword evidence="3 8" id="KW-0732">Signal</keyword>
<dbReference type="PROSITE" id="PS00263">
    <property type="entry name" value="NATRIURETIC_PEPTIDE"/>
    <property type="match status" value="1"/>
</dbReference>
<dbReference type="GO" id="GO:0006182">
    <property type="term" value="P:cGMP biosynthetic process"/>
    <property type="evidence" value="ECO:0007669"/>
    <property type="project" value="TreeGrafter"/>
</dbReference>
<sequence>MAKLDVYCSFLILLTIYNAARASTLFNRYSTQDLDTLKDIIERLEEKLTPSEENELYPGSEELSMDSGEDALVSPGILRQQEENLLLNPNRLIQENSPRSRLRDLAGLARTTKSFGGCFGNRVDRIGSWSGLGCNSSKFGTYSLHSVSLKKSSHEEVLFVRSDIS</sequence>
<evidence type="ECO:0000256" key="2">
    <source>
        <dbReference type="ARBA" id="ARBA00022525"/>
    </source>
</evidence>
<evidence type="ECO:0000313" key="10">
    <source>
        <dbReference type="Proteomes" id="UP000736164"/>
    </source>
</evidence>
<evidence type="ECO:0000256" key="5">
    <source>
        <dbReference type="ARBA" id="ARBA00023157"/>
    </source>
</evidence>
<dbReference type="GO" id="GO:0097746">
    <property type="term" value="P:blood vessel diameter maintenance"/>
    <property type="evidence" value="ECO:0007669"/>
    <property type="project" value="UniProtKB-KW"/>
</dbReference>
<dbReference type="InterPro" id="IPR000663">
    <property type="entry name" value="Natr_peptide"/>
</dbReference>